<keyword evidence="9" id="KW-1185">Reference proteome</keyword>
<organism evidence="8 9">
    <name type="scientific">Roseateles aquatilis</name>
    <dbReference type="NCBI Taxonomy" id="431061"/>
    <lineage>
        <taxon>Bacteria</taxon>
        <taxon>Pseudomonadati</taxon>
        <taxon>Pseudomonadota</taxon>
        <taxon>Betaproteobacteria</taxon>
        <taxon>Burkholderiales</taxon>
        <taxon>Sphaerotilaceae</taxon>
        <taxon>Roseateles</taxon>
    </lineage>
</organism>
<dbReference type="NCBIfam" id="NF003828">
    <property type="entry name" value="PRK05416.1"/>
    <property type="match status" value="1"/>
</dbReference>
<keyword evidence="3 4" id="KW-0342">GTP-binding</keyword>
<keyword evidence="2 4" id="KW-0067">ATP-binding</keyword>
<evidence type="ECO:0000259" key="6">
    <source>
        <dbReference type="Pfam" id="PF03668"/>
    </source>
</evidence>
<dbReference type="PANTHER" id="PTHR30448">
    <property type="entry name" value="RNASE ADAPTER PROTEIN RAPZ"/>
    <property type="match status" value="1"/>
</dbReference>
<dbReference type="GO" id="GO:0005525">
    <property type="term" value="F:GTP binding"/>
    <property type="evidence" value="ECO:0007669"/>
    <property type="project" value="UniProtKB-UniRule"/>
</dbReference>
<proteinExistence type="inferred from homology"/>
<dbReference type="InterPro" id="IPR005337">
    <property type="entry name" value="RapZ-like"/>
</dbReference>
<evidence type="ECO:0000256" key="4">
    <source>
        <dbReference type="HAMAP-Rule" id="MF_00636"/>
    </source>
</evidence>
<dbReference type="OrthoDB" id="9784461at2"/>
<dbReference type="InterPro" id="IPR053930">
    <property type="entry name" value="RapZ-like_N"/>
</dbReference>
<dbReference type="Proteomes" id="UP000197468">
    <property type="component" value="Unassembled WGS sequence"/>
</dbReference>
<evidence type="ECO:0000256" key="1">
    <source>
        <dbReference type="ARBA" id="ARBA00022741"/>
    </source>
</evidence>
<dbReference type="EMBL" id="NIOF01000001">
    <property type="protein sequence ID" value="OWQ93988.1"/>
    <property type="molecule type" value="Genomic_DNA"/>
</dbReference>
<gene>
    <name evidence="8" type="ORF">CDN99_05285</name>
</gene>
<evidence type="ECO:0000256" key="2">
    <source>
        <dbReference type="ARBA" id="ARBA00022840"/>
    </source>
</evidence>
<reference evidence="8 9" key="1">
    <citation type="journal article" date="2008" name="Int. J. Syst. Evol. Microbiol.">
        <title>Description of Roseateles aquatilis sp. nov. and Roseateles terrae sp. nov., in the class Betaproteobacteria, and emended description of the genus Roseateles.</title>
        <authorList>
            <person name="Gomila M."/>
            <person name="Bowien B."/>
            <person name="Falsen E."/>
            <person name="Moore E.R."/>
            <person name="Lalucat J."/>
        </authorList>
    </citation>
    <scope>NUCLEOTIDE SEQUENCE [LARGE SCALE GENOMIC DNA]</scope>
    <source>
        <strain evidence="8 9">CCUG 48205</strain>
    </source>
</reference>
<protein>
    <submittedName>
        <fullName evidence="8">RNase adaptor protein RapZ</fullName>
    </submittedName>
</protein>
<evidence type="ECO:0000256" key="5">
    <source>
        <dbReference type="SAM" id="MobiDB-lite"/>
    </source>
</evidence>
<feature type="binding site" evidence="4">
    <location>
        <begin position="99"/>
        <end position="102"/>
    </location>
    <ligand>
        <name>GTP</name>
        <dbReference type="ChEBI" id="CHEBI:37565"/>
    </ligand>
</feature>
<accession>A0A246JMV3</accession>
<evidence type="ECO:0000256" key="3">
    <source>
        <dbReference type="ARBA" id="ARBA00023134"/>
    </source>
</evidence>
<dbReference type="Pfam" id="PF03668">
    <property type="entry name" value="RapZ-like_N"/>
    <property type="match status" value="1"/>
</dbReference>
<comment type="caution">
    <text evidence="8">The sequence shown here is derived from an EMBL/GenBank/DDBJ whole genome shotgun (WGS) entry which is preliminary data.</text>
</comment>
<dbReference type="Pfam" id="PF22740">
    <property type="entry name" value="PapZ_C"/>
    <property type="match status" value="1"/>
</dbReference>
<sequence>MTPGSLPAQDSASPTTPSPITTEPEATSATPGDHPAATAAKGSDVVLVTGMSGGGKSIAMHALEDAGFFCVDNLPPELLPQFLELEKRRGWRRVAIAVDVRSAGSLPQLLLHIKEMRQTGISLRSIFLDADNDTLLRRFSETRRPHPLRVGTEDSDTHRALQEAIALERELLTPLRMESTVIDSSQLRPAQLRAWVRDLVRASGSSLTLVFESFAFKHGVPSDADFVFDVRVLPNPYYDRELRPLTGRDAPVAAYLEVQPEVRLMLSQIGAFIAQWLPNFGQDQRSYLTVAIGCTGGQHRSVYLVETLAKQFAFHGQVLKRHRELDAR</sequence>
<dbReference type="InterPro" id="IPR027417">
    <property type="entry name" value="P-loop_NTPase"/>
</dbReference>
<feature type="domain" description="RapZ-like N-terminal" evidence="6">
    <location>
        <begin position="44"/>
        <end position="200"/>
    </location>
</feature>
<dbReference type="PIRSF" id="PIRSF005052">
    <property type="entry name" value="P-loopkin"/>
    <property type="match status" value="1"/>
</dbReference>
<keyword evidence="1 4" id="KW-0547">Nucleotide-binding</keyword>
<feature type="compositionally biased region" description="Low complexity" evidence="5">
    <location>
        <begin position="11"/>
        <end position="28"/>
    </location>
</feature>
<dbReference type="PANTHER" id="PTHR30448:SF0">
    <property type="entry name" value="RNASE ADAPTER PROTEIN RAPZ"/>
    <property type="match status" value="1"/>
</dbReference>
<dbReference type="HAMAP" id="MF_00636">
    <property type="entry name" value="RapZ_like"/>
    <property type="match status" value="1"/>
</dbReference>
<evidence type="ECO:0000259" key="7">
    <source>
        <dbReference type="Pfam" id="PF22740"/>
    </source>
</evidence>
<feature type="domain" description="RapZ C-terminal" evidence="7">
    <location>
        <begin position="208"/>
        <end position="325"/>
    </location>
</feature>
<dbReference type="AlphaFoldDB" id="A0A246JMV3"/>
<dbReference type="SUPFAM" id="SSF52540">
    <property type="entry name" value="P-loop containing nucleoside triphosphate hydrolases"/>
    <property type="match status" value="1"/>
</dbReference>
<name>A0A246JMV3_9BURK</name>
<evidence type="ECO:0000313" key="9">
    <source>
        <dbReference type="Proteomes" id="UP000197468"/>
    </source>
</evidence>
<dbReference type="InterPro" id="IPR053931">
    <property type="entry name" value="RapZ_C"/>
</dbReference>
<evidence type="ECO:0000313" key="8">
    <source>
        <dbReference type="EMBL" id="OWQ93988.1"/>
    </source>
</evidence>
<feature type="region of interest" description="Disordered" evidence="5">
    <location>
        <begin position="1"/>
        <end position="38"/>
    </location>
</feature>
<feature type="binding site" evidence="4">
    <location>
        <begin position="50"/>
        <end position="57"/>
    </location>
    <ligand>
        <name>ATP</name>
        <dbReference type="ChEBI" id="CHEBI:30616"/>
    </ligand>
</feature>
<dbReference type="GO" id="GO:0005524">
    <property type="term" value="F:ATP binding"/>
    <property type="evidence" value="ECO:0007669"/>
    <property type="project" value="UniProtKB-UniRule"/>
</dbReference>